<keyword evidence="2" id="KW-1185">Reference proteome</keyword>
<evidence type="ECO:0000313" key="2">
    <source>
        <dbReference type="Proteomes" id="UP001166286"/>
    </source>
</evidence>
<reference evidence="1" key="1">
    <citation type="submission" date="2023-03" db="EMBL/GenBank/DDBJ databases">
        <title>Complete genome of Cladonia borealis.</title>
        <authorList>
            <person name="Park H."/>
        </authorList>
    </citation>
    <scope>NUCLEOTIDE SEQUENCE</scope>
    <source>
        <strain evidence="1">ANT050790</strain>
    </source>
</reference>
<accession>A0AA39R1B3</accession>
<dbReference type="Proteomes" id="UP001166286">
    <property type="component" value="Unassembled WGS sequence"/>
</dbReference>
<proteinExistence type="predicted"/>
<sequence length="111" mass="12356">MILLRFPPLRSIPTPNLLSSISRAFSTHPPLHIPTRNRIYDPVRSPSDFDTLLLLTTSSRTPLLTLWTASYSPPCRTISPLLHHLLSSERPDDWGGGGEVFDYECADADGV</sequence>
<dbReference type="AlphaFoldDB" id="A0AA39R1B3"/>
<gene>
    <name evidence="1" type="ORF">JMJ35_005083</name>
</gene>
<dbReference type="EMBL" id="JAFEKC020000011">
    <property type="protein sequence ID" value="KAK0511955.1"/>
    <property type="molecule type" value="Genomic_DNA"/>
</dbReference>
<protein>
    <submittedName>
        <fullName evidence="1">Uncharacterized protein</fullName>
    </submittedName>
</protein>
<organism evidence="1 2">
    <name type="scientific">Cladonia borealis</name>
    <dbReference type="NCBI Taxonomy" id="184061"/>
    <lineage>
        <taxon>Eukaryota</taxon>
        <taxon>Fungi</taxon>
        <taxon>Dikarya</taxon>
        <taxon>Ascomycota</taxon>
        <taxon>Pezizomycotina</taxon>
        <taxon>Lecanoromycetes</taxon>
        <taxon>OSLEUM clade</taxon>
        <taxon>Lecanoromycetidae</taxon>
        <taxon>Lecanorales</taxon>
        <taxon>Lecanorineae</taxon>
        <taxon>Cladoniaceae</taxon>
        <taxon>Cladonia</taxon>
    </lineage>
</organism>
<comment type="caution">
    <text evidence="1">The sequence shown here is derived from an EMBL/GenBank/DDBJ whole genome shotgun (WGS) entry which is preliminary data.</text>
</comment>
<name>A0AA39R1B3_9LECA</name>
<evidence type="ECO:0000313" key="1">
    <source>
        <dbReference type="EMBL" id="KAK0511955.1"/>
    </source>
</evidence>